<dbReference type="EMBL" id="JACSGR010000008">
    <property type="protein sequence ID" value="MBH5330184.1"/>
    <property type="molecule type" value="Genomic_DNA"/>
</dbReference>
<organism evidence="2 3">
    <name type="scientific">Eikenella glucosivorans</name>
    <dbReference type="NCBI Taxonomy" id="2766967"/>
    <lineage>
        <taxon>Bacteria</taxon>
        <taxon>Pseudomonadati</taxon>
        <taxon>Pseudomonadota</taxon>
        <taxon>Betaproteobacteria</taxon>
        <taxon>Neisseriales</taxon>
        <taxon>Neisseriaceae</taxon>
        <taxon>Eikenella</taxon>
    </lineage>
</organism>
<keyword evidence="3" id="KW-1185">Reference proteome</keyword>
<feature type="transmembrane region" description="Helical" evidence="1">
    <location>
        <begin position="37"/>
        <end position="55"/>
    </location>
</feature>
<dbReference type="Proteomes" id="UP000768471">
    <property type="component" value="Unassembled WGS sequence"/>
</dbReference>
<evidence type="ECO:0000313" key="2">
    <source>
        <dbReference type="EMBL" id="MBH5330184.1"/>
    </source>
</evidence>
<gene>
    <name evidence="2" type="ORF">H9Q10_10970</name>
</gene>
<keyword evidence="1" id="KW-0812">Transmembrane</keyword>
<keyword evidence="1" id="KW-0472">Membrane</keyword>
<reference evidence="2 3" key="1">
    <citation type="submission" date="2020-09" db="EMBL/GenBank/DDBJ databases">
        <title>Eikenella S3660 sp. nov., isolated from a throat swab.</title>
        <authorList>
            <person name="Buhl M."/>
        </authorList>
    </citation>
    <scope>NUCLEOTIDE SEQUENCE [LARGE SCALE GENOMIC DNA]</scope>
    <source>
        <strain evidence="2 3">S3360</strain>
    </source>
</reference>
<evidence type="ECO:0000313" key="3">
    <source>
        <dbReference type="Proteomes" id="UP000768471"/>
    </source>
</evidence>
<comment type="caution">
    <text evidence="2">The sequence shown here is derived from an EMBL/GenBank/DDBJ whole genome shotgun (WGS) entry which is preliminary data.</text>
</comment>
<evidence type="ECO:0000256" key="1">
    <source>
        <dbReference type="SAM" id="Phobius"/>
    </source>
</evidence>
<keyword evidence="1" id="KW-1133">Transmembrane helix</keyword>
<proteinExistence type="predicted"/>
<protein>
    <submittedName>
        <fullName evidence="2">Uncharacterized protein</fullName>
    </submittedName>
</protein>
<sequence>MHQPRISKPDLVLAVVPPEQLAVALRYWRLEPWLERLFGYGMYLAACGSLYAFYWKEKQKGKLK</sequence>
<accession>A0ABS0ND51</accession>
<dbReference type="RefSeq" id="WP_197904023.1">
    <property type="nucleotide sequence ID" value="NZ_JACSGR010000008.1"/>
</dbReference>
<name>A0ABS0ND51_9NEIS</name>